<dbReference type="PANTHER" id="PTHR47582:SF1">
    <property type="entry name" value="P450, PUTATIVE (EUROFUNG)-RELATED"/>
    <property type="match status" value="1"/>
</dbReference>
<comment type="caution">
    <text evidence="1">The sequence shown here is derived from an EMBL/GenBank/DDBJ whole genome shotgun (WGS) entry which is preliminary data.</text>
</comment>
<reference evidence="1 2" key="1">
    <citation type="submission" date="2024-03" db="EMBL/GenBank/DDBJ databases">
        <title>A high-quality draft genome sequence of Diaporthe vaccinii, a causative agent of upright dieback and viscid rot disease in cranberry plants.</title>
        <authorList>
            <person name="Sarrasin M."/>
            <person name="Lang B.F."/>
            <person name="Burger G."/>
        </authorList>
    </citation>
    <scope>NUCLEOTIDE SEQUENCE [LARGE SCALE GENOMIC DNA]</scope>
    <source>
        <strain evidence="1 2">IS7</strain>
    </source>
</reference>
<dbReference type="Proteomes" id="UP001600888">
    <property type="component" value="Unassembled WGS sequence"/>
</dbReference>
<keyword evidence="2" id="KW-1185">Reference proteome</keyword>
<evidence type="ECO:0000313" key="1">
    <source>
        <dbReference type="EMBL" id="KAL2290607.1"/>
    </source>
</evidence>
<dbReference type="PANTHER" id="PTHR47582">
    <property type="entry name" value="P450, PUTATIVE (EUROFUNG)-RELATED"/>
    <property type="match status" value="1"/>
</dbReference>
<gene>
    <name evidence="1" type="ORF">FJTKL_15646</name>
</gene>
<dbReference type="InterPro" id="IPR053007">
    <property type="entry name" value="CYP450_monoxygenase_sec-met"/>
</dbReference>
<organism evidence="1 2">
    <name type="scientific">Diaporthe vaccinii</name>
    <dbReference type="NCBI Taxonomy" id="105482"/>
    <lineage>
        <taxon>Eukaryota</taxon>
        <taxon>Fungi</taxon>
        <taxon>Dikarya</taxon>
        <taxon>Ascomycota</taxon>
        <taxon>Pezizomycotina</taxon>
        <taxon>Sordariomycetes</taxon>
        <taxon>Sordariomycetidae</taxon>
        <taxon>Diaporthales</taxon>
        <taxon>Diaporthaceae</taxon>
        <taxon>Diaporthe</taxon>
        <taxon>Diaporthe eres species complex</taxon>
    </lineage>
</organism>
<proteinExistence type="predicted"/>
<protein>
    <submittedName>
        <fullName evidence="1">Uncharacterized protein</fullName>
    </submittedName>
</protein>
<dbReference type="SUPFAM" id="SSF48264">
    <property type="entry name" value="Cytochrome P450"/>
    <property type="match status" value="1"/>
</dbReference>
<dbReference type="InterPro" id="IPR036396">
    <property type="entry name" value="Cyt_P450_sf"/>
</dbReference>
<accession>A0ABR4F7D5</accession>
<name>A0ABR4F7D5_9PEZI</name>
<dbReference type="Gene3D" id="1.10.630.10">
    <property type="entry name" value="Cytochrome P450"/>
    <property type="match status" value="1"/>
</dbReference>
<sequence length="209" mass="22370">MTSTLALCLGSLAAVYVFLSALLHFTHDAKEPPAIETSIPFISPLLGLIPGKQNFFVKQRNKHGLPIYTLRMPGQRIYVVNAVSLIPTLQRQIKTIAFAPTEPQAAVTVMGVGPAGNAIIGSDQMLEDGSYLSTFVPSIQPAMAPGPGLDAINSAAIRYISDSLGALAAKGPASVELFSWVRGELFMATTESIYGPKNPFRDPVLEKSW</sequence>
<evidence type="ECO:0000313" key="2">
    <source>
        <dbReference type="Proteomes" id="UP001600888"/>
    </source>
</evidence>
<dbReference type="EMBL" id="JBAWTH010000009">
    <property type="protein sequence ID" value="KAL2290607.1"/>
    <property type="molecule type" value="Genomic_DNA"/>
</dbReference>